<dbReference type="Proteomes" id="UP000321525">
    <property type="component" value="Unassembled WGS sequence"/>
</dbReference>
<dbReference type="RefSeq" id="WP_146799973.1">
    <property type="nucleotide sequence ID" value="NZ_VOLP01000017.1"/>
</dbReference>
<evidence type="ECO:0000313" key="1">
    <source>
        <dbReference type="EMBL" id="TWX57569.1"/>
    </source>
</evidence>
<organism evidence="2 4">
    <name type="scientific">Colwellia hornerae</name>
    <dbReference type="NCBI Taxonomy" id="89402"/>
    <lineage>
        <taxon>Bacteria</taxon>
        <taxon>Pseudomonadati</taxon>
        <taxon>Pseudomonadota</taxon>
        <taxon>Gammaproteobacteria</taxon>
        <taxon>Alteromonadales</taxon>
        <taxon>Colwelliaceae</taxon>
        <taxon>Colwellia</taxon>
    </lineage>
</organism>
<accession>A0A5C6Q813</accession>
<evidence type="ECO:0000313" key="4">
    <source>
        <dbReference type="Proteomes" id="UP000321917"/>
    </source>
</evidence>
<comment type="caution">
    <text evidence="2">The sequence shown here is derived from an EMBL/GenBank/DDBJ whole genome shotgun (WGS) entry which is preliminary data.</text>
</comment>
<protein>
    <submittedName>
        <fullName evidence="2">Patatin-like phospholipase family protein</fullName>
    </submittedName>
</protein>
<dbReference type="EMBL" id="VOLR01000018">
    <property type="protein sequence ID" value="TWX57569.1"/>
    <property type="molecule type" value="Genomic_DNA"/>
</dbReference>
<name>A0A5C6Q813_9GAMM</name>
<gene>
    <name evidence="1" type="ORF">ESZ26_13335</name>
    <name evidence="2" type="ORF">ESZ27_13650</name>
</gene>
<dbReference type="AlphaFoldDB" id="A0A5C6Q813"/>
<reference evidence="2 4" key="1">
    <citation type="submission" date="2019-07" db="EMBL/GenBank/DDBJ databases">
        <title>Genomes of sea-ice associated Colwellia species.</title>
        <authorList>
            <person name="Bowman J.P."/>
        </authorList>
    </citation>
    <scope>NUCLEOTIDE SEQUENCE [LARGE SCALE GENOMIC DNA]</scope>
    <source>
        <strain evidence="1 3">ACAM 607</strain>
        <strain evidence="2 4">IC036</strain>
    </source>
</reference>
<sequence>MLEIYAGDSAMKTIKENGFSPDLFTSFLAASGGPKWFTLYGLDKYLFSEFFKNREQALNLIGSSVGAFRNACFAQKDPIAAIERLAKNYHETAYTAKAKPAEVSQKALEMMDAIFGDSGEQEIVDNRHFKAHIIVAKCKGFVAYENKFIQGLGLAKSYVNNRISRPRLNSQYERYIFQSSHSNLELNDPDNIATSRLPFSTANIRNALLASGSIPLVMQGISDIENSPKGMYRDGGIVDYHFDFEIKNPGLTLYPHFSSSLKAGWFDKSLPRKVRLKHYENTVLICPSAKFIASLPHHKIPDRNDFIAMNRKQRMWYWQQVMNDSEKLAESFDQIYKNQQLSHIKSINQLLA</sequence>
<keyword evidence="3" id="KW-1185">Reference proteome</keyword>
<evidence type="ECO:0000313" key="3">
    <source>
        <dbReference type="Proteomes" id="UP000321525"/>
    </source>
</evidence>
<evidence type="ECO:0000313" key="2">
    <source>
        <dbReference type="EMBL" id="TWX64921.1"/>
    </source>
</evidence>
<dbReference type="OrthoDB" id="8586159at2"/>
<dbReference type="Proteomes" id="UP000321917">
    <property type="component" value="Unassembled WGS sequence"/>
</dbReference>
<dbReference type="EMBL" id="VOLQ01000028">
    <property type="protein sequence ID" value="TWX64921.1"/>
    <property type="molecule type" value="Genomic_DNA"/>
</dbReference>
<proteinExistence type="predicted"/>
<dbReference type="InterPro" id="IPR016035">
    <property type="entry name" value="Acyl_Trfase/lysoPLipase"/>
</dbReference>
<dbReference type="SUPFAM" id="SSF52151">
    <property type="entry name" value="FabD/lysophospholipase-like"/>
    <property type="match status" value="1"/>
</dbReference>